<dbReference type="eggNOG" id="arCOG07416">
    <property type="taxonomic scope" value="Archaea"/>
</dbReference>
<accession>M0B6C6</accession>
<dbReference type="EMBL" id="AOIO01000003">
    <property type="protein sequence ID" value="ELZ06047.1"/>
    <property type="molecule type" value="Genomic_DNA"/>
</dbReference>
<dbReference type="OrthoDB" id="111592at2157"/>
<reference evidence="2 3" key="1">
    <citation type="journal article" date="2014" name="PLoS Genet.">
        <title>Phylogenetically driven sequencing of extremely halophilic archaea reveals strategies for static and dynamic osmo-response.</title>
        <authorList>
            <person name="Becker E.A."/>
            <person name="Seitzer P.M."/>
            <person name="Tritt A."/>
            <person name="Larsen D."/>
            <person name="Krusor M."/>
            <person name="Yao A.I."/>
            <person name="Wu D."/>
            <person name="Madern D."/>
            <person name="Eisen J.A."/>
            <person name="Darling A.E."/>
            <person name="Facciotti M.T."/>
        </authorList>
    </citation>
    <scope>NUCLEOTIDE SEQUENCE [LARGE SCALE GENOMIC DNA]</scope>
    <source>
        <strain evidence="2 3">DSM 12278</strain>
    </source>
</reference>
<dbReference type="AlphaFoldDB" id="M0B6C6"/>
<dbReference type="STRING" id="29540.C481_00905"/>
<feature type="domain" description="AB hydrolase-1" evidence="1">
    <location>
        <begin position="26"/>
        <end position="253"/>
    </location>
</feature>
<comment type="caution">
    <text evidence="2">The sequence shown here is derived from an EMBL/GenBank/DDBJ whole genome shotgun (WGS) entry which is preliminary data.</text>
</comment>
<dbReference type="eggNOG" id="arCOG01648">
    <property type="taxonomic scope" value="Archaea"/>
</dbReference>
<dbReference type="Gene3D" id="3.40.50.1820">
    <property type="entry name" value="alpha/beta hydrolase"/>
    <property type="match status" value="1"/>
</dbReference>
<name>M0B6C6_NATA1</name>
<keyword evidence="3" id="KW-1185">Reference proteome</keyword>
<dbReference type="GO" id="GO:0016787">
    <property type="term" value="F:hydrolase activity"/>
    <property type="evidence" value="ECO:0007669"/>
    <property type="project" value="UniProtKB-KW"/>
</dbReference>
<dbReference type="InterPro" id="IPR050266">
    <property type="entry name" value="AB_hydrolase_sf"/>
</dbReference>
<evidence type="ECO:0000259" key="1">
    <source>
        <dbReference type="Pfam" id="PF00561"/>
    </source>
</evidence>
<dbReference type="PRINTS" id="PR00111">
    <property type="entry name" value="ABHYDROLASE"/>
</dbReference>
<gene>
    <name evidence="2" type="ORF">C481_00905</name>
</gene>
<organism evidence="2 3">
    <name type="scientific">Natrialba asiatica (strain ATCC 700177 / DSM 12278 / JCM 9576 / FERM P-10747 / NBRC 102637 / 172P1)</name>
    <dbReference type="NCBI Taxonomy" id="29540"/>
    <lineage>
        <taxon>Archaea</taxon>
        <taxon>Methanobacteriati</taxon>
        <taxon>Methanobacteriota</taxon>
        <taxon>Stenosarchaea group</taxon>
        <taxon>Halobacteria</taxon>
        <taxon>Halobacteriales</taxon>
        <taxon>Natrialbaceae</taxon>
        <taxon>Natrialba</taxon>
    </lineage>
</organism>
<dbReference type="Pfam" id="PF00561">
    <property type="entry name" value="Abhydrolase_1"/>
    <property type="match status" value="1"/>
</dbReference>
<dbReference type="RefSeq" id="WP_006106854.1">
    <property type="nucleotide sequence ID" value="NZ_AOIO01000003.1"/>
</dbReference>
<dbReference type="SUPFAM" id="SSF53474">
    <property type="entry name" value="alpha/beta-Hydrolases"/>
    <property type="match status" value="1"/>
</dbReference>
<evidence type="ECO:0000313" key="3">
    <source>
        <dbReference type="Proteomes" id="UP000011554"/>
    </source>
</evidence>
<sequence>MKKESPTVARYRERASTVITDAGDGPPIVFAHGMLTDRTLFNHQLAALSDSYRTISYDLRARTDRYNESYDLKDLAADLNALLDALHIESVVLAGISMGGFMALRFAEHYPQRVNGLVLINSMAEPHTEAEREEYSALAKRVLDEGVQSERVRHIARTKMFGETTLEDNPTIVDHWEKRWMTYPHESVYHAMHSWIDRSDYTHKLPNIEIPVLSIHGKENTVLAPKRTESMLNTLPDARQTVVSAAGHSAPVEQPDEVTDAIREFLSEGIL</sequence>
<dbReference type="InterPro" id="IPR000073">
    <property type="entry name" value="AB_hydrolase_1"/>
</dbReference>
<protein>
    <submittedName>
        <fullName evidence="2">Alpha/beta hydrolase fold protein</fullName>
    </submittedName>
</protein>
<keyword evidence="2" id="KW-0378">Hydrolase</keyword>
<evidence type="ECO:0000313" key="2">
    <source>
        <dbReference type="EMBL" id="ELZ06047.1"/>
    </source>
</evidence>
<dbReference type="PANTHER" id="PTHR43798">
    <property type="entry name" value="MONOACYLGLYCEROL LIPASE"/>
    <property type="match status" value="1"/>
</dbReference>
<dbReference type="InterPro" id="IPR029058">
    <property type="entry name" value="AB_hydrolase_fold"/>
</dbReference>
<proteinExistence type="predicted"/>
<dbReference type="Proteomes" id="UP000011554">
    <property type="component" value="Unassembled WGS sequence"/>
</dbReference>